<dbReference type="OMA" id="VPYEKCR"/>
<dbReference type="eggNOG" id="KOG0589">
    <property type="taxonomic scope" value="Eukaryota"/>
</dbReference>
<dbReference type="GeneID" id="17308129"/>
<evidence type="ECO:0000256" key="6">
    <source>
        <dbReference type="ARBA" id="ARBA00022777"/>
    </source>
</evidence>
<evidence type="ECO:0000256" key="5">
    <source>
        <dbReference type="ARBA" id="ARBA00022741"/>
    </source>
</evidence>
<dbReference type="Gene3D" id="1.10.510.10">
    <property type="entry name" value="Transferase(Phosphotransferase) domain 1"/>
    <property type="match status" value="1"/>
</dbReference>
<dbReference type="RefSeq" id="XP_005838448.1">
    <property type="nucleotide sequence ID" value="XM_005838391.1"/>
</dbReference>
<evidence type="ECO:0000256" key="3">
    <source>
        <dbReference type="ARBA" id="ARBA00022527"/>
    </source>
</evidence>
<dbReference type="GO" id="GO:0004674">
    <property type="term" value="F:protein serine/threonine kinase activity"/>
    <property type="evidence" value="ECO:0007669"/>
    <property type="project" value="UniProtKB-KW"/>
</dbReference>
<keyword evidence="5 10" id="KW-0547">Nucleotide-binding</keyword>
<dbReference type="EMBL" id="JH992975">
    <property type="protein sequence ID" value="EKX51468.1"/>
    <property type="molecule type" value="Genomic_DNA"/>
</dbReference>
<dbReference type="PROSITE" id="PS00107">
    <property type="entry name" value="PROTEIN_KINASE_ATP"/>
    <property type="match status" value="1"/>
</dbReference>
<feature type="domain" description="Protein kinase" evidence="12">
    <location>
        <begin position="17"/>
        <end position="287"/>
    </location>
</feature>
<dbReference type="InterPro" id="IPR017441">
    <property type="entry name" value="Protein_kinase_ATP_BS"/>
</dbReference>
<reference evidence="13 15" key="1">
    <citation type="journal article" date="2012" name="Nature">
        <title>Algal genomes reveal evolutionary mosaicism and the fate of nucleomorphs.</title>
        <authorList>
            <consortium name="DOE Joint Genome Institute"/>
            <person name="Curtis B.A."/>
            <person name="Tanifuji G."/>
            <person name="Burki F."/>
            <person name="Gruber A."/>
            <person name="Irimia M."/>
            <person name="Maruyama S."/>
            <person name="Arias M.C."/>
            <person name="Ball S.G."/>
            <person name="Gile G.H."/>
            <person name="Hirakawa Y."/>
            <person name="Hopkins J.F."/>
            <person name="Kuo A."/>
            <person name="Rensing S.A."/>
            <person name="Schmutz J."/>
            <person name="Symeonidi A."/>
            <person name="Elias M."/>
            <person name="Eveleigh R.J."/>
            <person name="Herman E.K."/>
            <person name="Klute M.J."/>
            <person name="Nakayama T."/>
            <person name="Obornik M."/>
            <person name="Reyes-Prieto A."/>
            <person name="Armbrust E.V."/>
            <person name="Aves S.J."/>
            <person name="Beiko R.G."/>
            <person name="Coutinho P."/>
            <person name="Dacks J.B."/>
            <person name="Durnford D.G."/>
            <person name="Fast N.M."/>
            <person name="Green B.R."/>
            <person name="Grisdale C.J."/>
            <person name="Hempel F."/>
            <person name="Henrissat B."/>
            <person name="Hoppner M.P."/>
            <person name="Ishida K."/>
            <person name="Kim E."/>
            <person name="Koreny L."/>
            <person name="Kroth P.G."/>
            <person name="Liu Y."/>
            <person name="Malik S.B."/>
            <person name="Maier U.G."/>
            <person name="McRose D."/>
            <person name="Mock T."/>
            <person name="Neilson J.A."/>
            <person name="Onodera N.T."/>
            <person name="Poole A.M."/>
            <person name="Pritham E.J."/>
            <person name="Richards T.A."/>
            <person name="Rocap G."/>
            <person name="Roy S.W."/>
            <person name="Sarai C."/>
            <person name="Schaack S."/>
            <person name="Shirato S."/>
            <person name="Slamovits C.H."/>
            <person name="Spencer D.F."/>
            <person name="Suzuki S."/>
            <person name="Worden A.Z."/>
            <person name="Zauner S."/>
            <person name="Barry K."/>
            <person name="Bell C."/>
            <person name="Bharti A.K."/>
            <person name="Crow J.A."/>
            <person name="Grimwood J."/>
            <person name="Kramer R."/>
            <person name="Lindquist E."/>
            <person name="Lucas S."/>
            <person name="Salamov A."/>
            <person name="McFadden G.I."/>
            <person name="Lane C.E."/>
            <person name="Keeling P.J."/>
            <person name="Gray M.W."/>
            <person name="Grigoriev I.V."/>
            <person name="Archibald J.M."/>
        </authorList>
    </citation>
    <scope>NUCLEOTIDE SEQUENCE</scope>
    <source>
        <strain evidence="13 15">CCMP2712</strain>
    </source>
</reference>
<accession>L1JTR0</accession>
<dbReference type="InterPro" id="IPR011009">
    <property type="entry name" value="Kinase-like_dom_sf"/>
</dbReference>
<dbReference type="PROSITE" id="PS50011">
    <property type="entry name" value="PROTEIN_KINASE_DOM"/>
    <property type="match status" value="1"/>
</dbReference>
<evidence type="ECO:0000256" key="10">
    <source>
        <dbReference type="PROSITE-ProRule" id="PRU10141"/>
    </source>
</evidence>
<keyword evidence="4" id="KW-0808">Transferase</keyword>
<sequence length="322" mass="35323">MAAMSGRLSIGSQAGDYKILKKIGEGGMGQVFLVRHVENDRNLFVLKSVLCFSQGDAKDALKEAKVLKEIKHANVVEYLDVFPQDESNGVVSVCTVMEYCSRGDLAQHLTLVRERQREGLPQGVIVTWVAQLLGALEKLHSQLVIHRDLKPHNVFMSSQGHLKIGDFGLATSLASGKVLQYEGYGPSVDIWGVGCLAVEMMTLQFLFERQGMLAMQEDVVVREEEEDEKDGRIGGAGMMAVYLVQRNPLQPKDLPAKFSLSLRKLVASMLLAEPAERPDAATCMQYIENSGQGEANAGLGGMYSNYMLLQEQASFLNPAARA</sequence>
<keyword evidence="6" id="KW-0418">Kinase</keyword>
<dbReference type="SMART" id="SM00220">
    <property type="entry name" value="S_TKc"/>
    <property type="match status" value="1"/>
</dbReference>
<evidence type="ECO:0000259" key="12">
    <source>
        <dbReference type="PROSITE" id="PS50011"/>
    </source>
</evidence>
<evidence type="ECO:0000256" key="4">
    <source>
        <dbReference type="ARBA" id="ARBA00022679"/>
    </source>
</evidence>
<dbReference type="AlphaFoldDB" id="L1JTR0"/>
<comment type="catalytic activity">
    <reaction evidence="9">
        <text>L-seryl-[protein] + ATP = O-phospho-L-seryl-[protein] + ADP + H(+)</text>
        <dbReference type="Rhea" id="RHEA:17989"/>
        <dbReference type="Rhea" id="RHEA-COMP:9863"/>
        <dbReference type="Rhea" id="RHEA-COMP:11604"/>
        <dbReference type="ChEBI" id="CHEBI:15378"/>
        <dbReference type="ChEBI" id="CHEBI:29999"/>
        <dbReference type="ChEBI" id="CHEBI:30616"/>
        <dbReference type="ChEBI" id="CHEBI:83421"/>
        <dbReference type="ChEBI" id="CHEBI:456216"/>
        <dbReference type="EC" id="2.7.11.1"/>
    </reaction>
</comment>
<dbReference type="InterPro" id="IPR000719">
    <property type="entry name" value="Prot_kinase_dom"/>
</dbReference>
<dbReference type="InterPro" id="IPR050660">
    <property type="entry name" value="NEK_Ser/Thr_kinase"/>
</dbReference>
<evidence type="ECO:0000313" key="15">
    <source>
        <dbReference type="Proteomes" id="UP000011087"/>
    </source>
</evidence>
<dbReference type="PANTHER" id="PTHR43671">
    <property type="entry name" value="SERINE/THREONINE-PROTEIN KINASE NEK"/>
    <property type="match status" value="1"/>
</dbReference>
<dbReference type="STRING" id="905079.L1JTR0"/>
<organism evidence="13">
    <name type="scientific">Guillardia theta (strain CCMP2712)</name>
    <name type="common">Cryptophyte</name>
    <dbReference type="NCBI Taxonomy" id="905079"/>
    <lineage>
        <taxon>Eukaryota</taxon>
        <taxon>Cryptophyceae</taxon>
        <taxon>Pyrenomonadales</taxon>
        <taxon>Geminigeraceae</taxon>
        <taxon>Guillardia</taxon>
    </lineage>
</organism>
<reference evidence="14" key="3">
    <citation type="submission" date="2016-03" db="UniProtKB">
        <authorList>
            <consortium name="EnsemblProtists"/>
        </authorList>
    </citation>
    <scope>IDENTIFICATION</scope>
</reference>
<dbReference type="OrthoDB" id="4062651at2759"/>
<dbReference type="PANTHER" id="PTHR43671:SF98">
    <property type="entry name" value="SERINE_THREONINE-PROTEIN KINASE NEK11"/>
    <property type="match status" value="1"/>
</dbReference>
<keyword evidence="3 11" id="KW-0723">Serine/threonine-protein kinase</keyword>
<dbReference type="GO" id="GO:0005524">
    <property type="term" value="F:ATP binding"/>
    <property type="evidence" value="ECO:0007669"/>
    <property type="project" value="UniProtKB-UniRule"/>
</dbReference>
<feature type="binding site" evidence="10">
    <location>
        <position position="47"/>
    </location>
    <ligand>
        <name>ATP</name>
        <dbReference type="ChEBI" id="CHEBI:30616"/>
    </ligand>
</feature>
<keyword evidence="15" id="KW-1185">Reference proteome</keyword>
<evidence type="ECO:0000256" key="2">
    <source>
        <dbReference type="ARBA" id="ARBA00012513"/>
    </source>
</evidence>
<evidence type="ECO:0000313" key="14">
    <source>
        <dbReference type="EnsemblProtists" id="EKX51468"/>
    </source>
</evidence>
<dbReference type="PaxDb" id="55529-EKX51468"/>
<comment type="catalytic activity">
    <reaction evidence="8">
        <text>L-threonyl-[protein] + ATP = O-phospho-L-threonyl-[protein] + ADP + H(+)</text>
        <dbReference type="Rhea" id="RHEA:46608"/>
        <dbReference type="Rhea" id="RHEA-COMP:11060"/>
        <dbReference type="Rhea" id="RHEA-COMP:11605"/>
        <dbReference type="ChEBI" id="CHEBI:15378"/>
        <dbReference type="ChEBI" id="CHEBI:30013"/>
        <dbReference type="ChEBI" id="CHEBI:30616"/>
        <dbReference type="ChEBI" id="CHEBI:61977"/>
        <dbReference type="ChEBI" id="CHEBI:456216"/>
        <dbReference type="EC" id="2.7.11.1"/>
    </reaction>
</comment>
<dbReference type="PROSITE" id="PS00108">
    <property type="entry name" value="PROTEIN_KINASE_ST"/>
    <property type="match status" value="1"/>
</dbReference>
<dbReference type="HOGENOM" id="CLU_000288_63_23_1"/>
<evidence type="ECO:0000256" key="11">
    <source>
        <dbReference type="RuleBase" id="RU000304"/>
    </source>
</evidence>
<protein>
    <recommendedName>
        <fullName evidence="2">non-specific serine/threonine protein kinase</fullName>
        <ecNumber evidence="2">2.7.11.1</ecNumber>
    </recommendedName>
</protein>
<dbReference type="EnsemblProtists" id="EKX51468">
    <property type="protein sequence ID" value="EKX51468"/>
    <property type="gene ID" value="GUITHDRAFT_102736"/>
</dbReference>
<dbReference type="Pfam" id="PF00069">
    <property type="entry name" value="Pkinase"/>
    <property type="match status" value="1"/>
</dbReference>
<dbReference type="KEGG" id="gtt:GUITHDRAFT_102736"/>
<dbReference type="SUPFAM" id="SSF56112">
    <property type="entry name" value="Protein kinase-like (PK-like)"/>
    <property type="match status" value="1"/>
</dbReference>
<dbReference type="Proteomes" id="UP000011087">
    <property type="component" value="Unassembled WGS sequence"/>
</dbReference>
<proteinExistence type="inferred from homology"/>
<evidence type="ECO:0000256" key="9">
    <source>
        <dbReference type="ARBA" id="ARBA00048679"/>
    </source>
</evidence>
<dbReference type="EC" id="2.7.11.1" evidence="2"/>
<evidence type="ECO:0000256" key="7">
    <source>
        <dbReference type="ARBA" id="ARBA00022840"/>
    </source>
</evidence>
<dbReference type="InterPro" id="IPR008271">
    <property type="entry name" value="Ser/Thr_kinase_AS"/>
</dbReference>
<reference evidence="15" key="2">
    <citation type="submission" date="2012-11" db="EMBL/GenBank/DDBJ databases">
        <authorList>
            <person name="Kuo A."/>
            <person name="Curtis B.A."/>
            <person name="Tanifuji G."/>
            <person name="Burki F."/>
            <person name="Gruber A."/>
            <person name="Irimia M."/>
            <person name="Maruyama S."/>
            <person name="Arias M.C."/>
            <person name="Ball S.G."/>
            <person name="Gile G.H."/>
            <person name="Hirakawa Y."/>
            <person name="Hopkins J.F."/>
            <person name="Rensing S.A."/>
            <person name="Schmutz J."/>
            <person name="Symeonidi A."/>
            <person name="Elias M."/>
            <person name="Eveleigh R.J."/>
            <person name="Herman E.K."/>
            <person name="Klute M.J."/>
            <person name="Nakayama T."/>
            <person name="Obornik M."/>
            <person name="Reyes-Prieto A."/>
            <person name="Armbrust E.V."/>
            <person name="Aves S.J."/>
            <person name="Beiko R.G."/>
            <person name="Coutinho P."/>
            <person name="Dacks J.B."/>
            <person name="Durnford D.G."/>
            <person name="Fast N.M."/>
            <person name="Green B.R."/>
            <person name="Grisdale C."/>
            <person name="Hempe F."/>
            <person name="Henrissat B."/>
            <person name="Hoppner M.P."/>
            <person name="Ishida K.-I."/>
            <person name="Kim E."/>
            <person name="Koreny L."/>
            <person name="Kroth P.G."/>
            <person name="Liu Y."/>
            <person name="Malik S.-B."/>
            <person name="Maier U.G."/>
            <person name="McRose D."/>
            <person name="Mock T."/>
            <person name="Neilson J.A."/>
            <person name="Onodera N.T."/>
            <person name="Poole A.M."/>
            <person name="Pritham E.J."/>
            <person name="Richards T.A."/>
            <person name="Rocap G."/>
            <person name="Roy S.W."/>
            <person name="Sarai C."/>
            <person name="Schaack S."/>
            <person name="Shirato S."/>
            <person name="Slamovits C.H."/>
            <person name="Spencer D.F."/>
            <person name="Suzuki S."/>
            <person name="Worden A.Z."/>
            <person name="Zauner S."/>
            <person name="Barry K."/>
            <person name="Bell C."/>
            <person name="Bharti A.K."/>
            <person name="Crow J.A."/>
            <person name="Grimwood J."/>
            <person name="Kramer R."/>
            <person name="Lindquist E."/>
            <person name="Lucas S."/>
            <person name="Salamov A."/>
            <person name="McFadden G.I."/>
            <person name="Lane C.E."/>
            <person name="Keeling P.J."/>
            <person name="Gray M.W."/>
            <person name="Grigoriev I.V."/>
            <person name="Archibald J.M."/>
        </authorList>
    </citation>
    <scope>NUCLEOTIDE SEQUENCE</scope>
    <source>
        <strain evidence="15">CCMP2712</strain>
    </source>
</reference>
<keyword evidence="7 10" id="KW-0067">ATP-binding</keyword>
<gene>
    <name evidence="13" type="ORF">GUITHDRAFT_102736</name>
</gene>
<evidence type="ECO:0000256" key="1">
    <source>
        <dbReference type="ARBA" id="ARBA00010886"/>
    </source>
</evidence>
<comment type="similarity">
    <text evidence="1">Belongs to the protein kinase superfamily. NEK Ser/Thr protein kinase family. NIMA subfamily.</text>
</comment>
<dbReference type="GO" id="GO:0005634">
    <property type="term" value="C:nucleus"/>
    <property type="evidence" value="ECO:0007669"/>
    <property type="project" value="TreeGrafter"/>
</dbReference>
<evidence type="ECO:0000256" key="8">
    <source>
        <dbReference type="ARBA" id="ARBA00047899"/>
    </source>
</evidence>
<evidence type="ECO:0000313" key="13">
    <source>
        <dbReference type="EMBL" id="EKX51468.1"/>
    </source>
</evidence>
<name>L1JTR0_GUITC</name>